<keyword evidence="10" id="KW-1185">Reference proteome</keyword>
<feature type="compositionally biased region" description="Low complexity" evidence="7">
    <location>
        <begin position="631"/>
        <end position="646"/>
    </location>
</feature>
<evidence type="ECO:0000256" key="7">
    <source>
        <dbReference type="SAM" id="MobiDB-lite"/>
    </source>
</evidence>
<proteinExistence type="inferred from homology"/>
<dbReference type="PANTHER" id="PTHR13497">
    <property type="entry name" value="HISTONE DEACETYLASE COMPLEX SUBUNIT SAP130"/>
    <property type="match status" value="1"/>
</dbReference>
<dbReference type="EnsemblMetazoa" id="XM_030982063">
    <property type="protein sequence ID" value="XP_030837923"/>
    <property type="gene ID" value="LOC115922692"/>
</dbReference>
<feature type="compositionally biased region" description="Polar residues" evidence="7">
    <location>
        <begin position="923"/>
        <end position="940"/>
    </location>
</feature>
<evidence type="ECO:0000256" key="5">
    <source>
        <dbReference type="ARBA" id="ARBA00023163"/>
    </source>
</evidence>
<feature type="compositionally biased region" description="Polar residues" evidence="7">
    <location>
        <begin position="563"/>
        <end position="579"/>
    </location>
</feature>
<dbReference type="FunCoup" id="A0A7M7NMR1">
    <property type="interactions" value="187"/>
</dbReference>
<reference evidence="9" key="2">
    <citation type="submission" date="2021-01" db="UniProtKB">
        <authorList>
            <consortium name="EnsemblMetazoa"/>
        </authorList>
    </citation>
    <scope>IDENTIFICATION</scope>
</reference>
<dbReference type="Proteomes" id="UP000007110">
    <property type="component" value="Unassembled WGS sequence"/>
</dbReference>
<dbReference type="GeneID" id="115922692"/>
<keyword evidence="5" id="KW-0804">Transcription</keyword>
<dbReference type="PANTHER" id="PTHR13497:SF3">
    <property type="entry name" value="HISTONE DEACETYLASE COMPLEX SUBUNIT SAP130"/>
    <property type="match status" value="1"/>
</dbReference>
<sequence>MSSHTLPPEGGGGKGPASQTSSSQPPKQQQQQTLTQKLVAEKKPQEKAKVIVQPVHPPLSTTLPLLRQNDSPTPVQQPTPAIIETTVPVIKSSIPNLKQQTVPILSGVASTKPALIPTIPISYTTTTSTAPTTTPITHPHSTSSATPNAPAVVTTQARLAYPPLNVTMTSVVPTRITTTVAAASGATAAAAASAAGGVPVSGVQAQYIPSVQKLPPNSLPAEVPGHTKAGLVPASHLVAGANMLAGQVPYISGSPLGLQLPPGTHPYSTQLPRGPTSTNLSLAATGKSGLTTALLTRAGVPQGAVSTAAFPQQSIYGYSRHHAPGQVHLLTQQRAGSPGVLTAGALPRAASPASTLASSQQHESLRLIPHMIPSSQGLKPDSSTQAKVELKMVIKKDTTKPDSSTKTDAKADTRPSSRTETTDKPGDAKKDGKAEERIQGVKLAVAMASGKGTSASEKDPRDDVARSAAEATKVEMRSSEGRVEMRVDVRPIHRGPEVMGPRWSVPQRWGGLPPSGPTGGLPSHMMTQVVTSVGGMLHPISSVPAGTPNTSSHPMVRAPPPTTSSGTGASQPTATNSGTIPVAKVYPRQQQQQQTQQPPPQVPTSQRFPMLSDQTAGPAYIQMHRSSPGVTASTPASTHPATISTTVPVPHTTPAGATEVKMERPPPHGYALSYYYHPDLGYQHAVAMQQYPGRHGYNPIIRPPVDGQHRLPHHPGSSLNQNSPVAAALAATTHAANMAGAPGRPGQLTMMVGADHRRPIGLQGNTTPGVPSTSVGEGSAEGSVPSFTMAQVPPGALGLTQGQMPPSSAANPGASPRPSILRKRNNDSASSRKPVMASAVMSQPGSPGVKVEITRIPVTSNSPKPSDSLPSSQHSENSNASETSTDTAPLSTGSGPISTGPGPIRIKQETDTNGLDLVPLGGSASTHENSISSLAPSVGSTEEVGPSPRKKPRKQQHIIATEHPMMLDDQSTDDEKETKQKVPFKLHKKEKKEKKNAAKAAAAAAAAANAEAEAMKVVQFFKRPCPRLVDNYRQSWKPAHNHFEKYSDVKPKEEKKIGIHEIANQRGILKKTDGWKIHHIAYQFEDLNSMEKDCYDEMKSMKDGLQGMNSNSKLKESETHKLSELVQGSIQRSQYVMEYLEEAKGTILKMLDHKTKVAGIVKKHANKRHVKKKHSP</sequence>
<feature type="compositionally biased region" description="Low complexity" evidence="7">
    <location>
        <begin position="587"/>
        <end position="596"/>
    </location>
</feature>
<evidence type="ECO:0000313" key="9">
    <source>
        <dbReference type="EnsemblMetazoa" id="XP_030837923"/>
    </source>
</evidence>
<keyword evidence="4" id="KW-0805">Transcription regulation</keyword>
<feature type="region of interest" description="Disordered" evidence="7">
    <location>
        <begin position="59"/>
        <end position="78"/>
    </location>
</feature>
<comment type="subcellular location">
    <subcellularLocation>
        <location evidence="1">Nucleus</location>
    </subcellularLocation>
</comment>
<reference evidence="10" key="1">
    <citation type="submission" date="2015-02" db="EMBL/GenBank/DDBJ databases">
        <title>Genome sequencing for Strongylocentrotus purpuratus.</title>
        <authorList>
            <person name="Murali S."/>
            <person name="Liu Y."/>
            <person name="Vee V."/>
            <person name="English A."/>
            <person name="Wang M."/>
            <person name="Skinner E."/>
            <person name="Han Y."/>
            <person name="Muzny D.M."/>
            <person name="Worley K.C."/>
            <person name="Gibbs R.A."/>
        </authorList>
    </citation>
    <scope>NUCLEOTIDE SEQUENCE</scope>
</reference>
<dbReference type="OrthoDB" id="10048604at2759"/>
<dbReference type="RefSeq" id="XP_030837923.1">
    <property type="nucleotide sequence ID" value="XM_030982063.1"/>
</dbReference>
<dbReference type="GO" id="GO:0000122">
    <property type="term" value="P:negative regulation of transcription by RNA polymerase II"/>
    <property type="evidence" value="ECO:0000318"/>
    <property type="project" value="GO_Central"/>
</dbReference>
<feature type="compositionally biased region" description="Low complexity" evidence="7">
    <location>
        <begin position="805"/>
        <end position="819"/>
    </location>
</feature>
<feature type="region of interest" description="Disordered" evidence="7">
    <location>
        <begin position="758"/>
        <end position="963"/>
    </location>
</feature>
<organism evidence="9 10">
    <name type="scientific">Strongylocentrotus purpuratus</name>
    <name type="common">Purple sea urchin</name>
    <dbReference type="NCBI Taxonomy" id="7668"/>
    <lineage>
        <taxon>Eukaryota</taxon>
        <taxon>Metazoa</taxon>
        <taxon>Echinodermata</taxon>
        <taxon>Eleutherozoa</taxon>
        <taxon>Echinozoa</taxon>
        <taxon>Echinoidea</taxon>
        <taxon>Euechinoidea</taxon>
        <taxon>Echinacea</taxon>
        <taxon>Camarodonta</taxon>
        <taxon>Echinidea</taxon>
        <taxon>Strongylocentrotidae</taxon>
        <taxon>Strongylocentrotus</taxon>
    </lineage>
</organism>
<feature type="compositionally biased region" description="Basic and acidic residues" evidence="7">
    <location>
        <begin position="456"/>
        <end position="465"/>
    </location>
</feature>
<feature type="compositionally biased region" description="Low complexity" evidence="7">
    <location>
        <begin position="18"/>
        <end position="38"/>
    </location>
</feature>
<dbReference type="Pfam" id="PF16014">
    <property type="entry name" value="SAP130_C"/>
    <property type="match status" value="1"/>
</dbReference>
<name>A0A7M7NMR1_STRPU</name>
<dbReference type="OMA" id="QMSHPAR"/>
<feature type="region of interest" description="Disordered" evidence="7">
    <location>
        <begin position="392"/>
        <end position="479"/>
    </location>
</feature>
<feature type="region of interest" description="Disordered" evidence="7">
    <location>
        <begin position="1"/>
        <end position="51"/>
    </location>
</feature>
<feature type="compositionally biased region" description="Polar residues" evidence="7">
    <location>
        <begin position="857"/>
        <end position="890"/>
    </location>
</feature>
<protein>
    <recommendedName>
        <fullName evidence="8">Histone deacetylase complex subunit SAP130 C-terminal domain-containing protein</fullName>
    </recommendedName>
</protein>
<dbReference type="KEGG" id="spu:115922692"/>
<accession>A0A7M7NMR1</accession>
<keyword evidence="6" id="KW-0539">Nucleus</keyword>
<feature type="region of interest" description="Disordered" evidence="7">
    <location>
        <begin position="626"/>
        <end position="665"/>
    </location>
</feature>
<evidence type="ECO:0000259" key="8">
    <source>
        <dbReference type="Pfam" id="PF16014"/>
    </source>
</evidence>
<evidence type="ECO:0000256" key="2">
    <source>
        <dbReference type="ARBA" id="ARBA00007859"/>
    </source>
</evidence>
<evidence type="ECO:0000256" key="6">
    <source>
        <dbReference type="ARBA" id="ARBA00023242"/>
    </source>
</evidence>
<dbReference type="GO" id="GO:0070822">
    <property type="term" value="C:Sin3-type complex"/>
    <property type="evidence" value="ECO:0000318"/>
    <property type="project" value="GO_Central"/>
</dbReference>
<feature type="region of interest" description="Disordered" evidence="7">
    <location>
        <begin position="541"/>
        <end position="611"/>
    </location>
</feature>
<comment type="similarity">
    <text evidence="2">Belongs to the SAP130 family.</text>
</comment>
<evidence type="ECO:0000256" key="1">
    <source>
        <dbReference type="ARBA" id="ARBA00004123"/>
    </source>
</evidence>
<evidence type="ECO:0000256" key="3">
    <source>
        <dbReference type="ARBA" id="ARBA00022491"/>
    </source>
</evidence>
<dbReference type="InterPro" id="IPR031963">
    <property type="entry name" value="SAP130_C"/>
</dbReference>
<dbReference type="AlphaFoldDB" id="A0A7M7NMR1"/>
<feature type="compositionally biased region" description="Low complexity" evidence="7">
    <location>
        <begin position="891"/>
        <end position="904"/>
    </location>
</feature>
<keyword evidence="3" id="KW-0678">Repressor</keyword>
<dbReference type="InParanoid" id="A0A7M7NMR1"/>
<evidence type="ECO:0000256" key="4">
    <source>
        <dbReference type="ARBA" id="ARBA00023015"/>
    </source>
</evidence>
<feature type="domain" description="Histone deacetylase complex subunit SAP130 C-terminal" evidence="8">
    <location>
        <begin position="881"/>
        <end position="1158"/>
    </location>
</feature>
<dbReference type="InterPro" id="IPR024137">
    <property type="entry name" value="His_deAcase_cplx_SAP130"/>
</dbReference>
<feature type="compositionally biased region" description="Basic and acidic residues" evidence="7">
    <location>
        <begin position="392"/>
        <end position="439"/>
    </location>
</feature>
<feature type="compositionally biased region" description="Basic and acidic residues" evidence="7">
    <location>
        <begin position="39"/>
        <end position="49"/>
    </location>
</feature>
<evidence type="ECO:0000313" key="10">
    <source>
        <dbReference type="Proteomes" id="UP000007110"/>
    </source>
</evidence>
<feature type="compositionally biased region" description="Polar residues" evidence="7">
    <location>
        <begin position="763"/>
        <end position="776"/>
    </location>
</feature>